<evidence type="ECO:0000313" key="3">
    <source>
        <dbReference type="Proteomes" id="UP000447434"/>
    </source>
</evidence>
<evidence type="ECO:0000313" key="2">
    <source>
        <dbReference type="EMBL" id="KAE9608281.1"/>
    </source>
</evidence>
<name>A0A6A4Q353_LUPAL</name>
<sequence length="60" mass="7226">MGILRQETLRLELGIQRYLGENISCLQYEDLTKLEEELEKSMAKVRNRQVINLSLLNWFW</sequence>
<comment type="caution">
    <text evidence="2">The sequence shown here is derived from an EMBL/GenBank/DDBJ whole genome shotgun (WGS) entry which is preliminary data.</text>
</comment>
<dbReference type="GO" id="GO:0005634">
    <property type="term" value="C:nucleus"/>
    <property type="evidence" value="ECO:0007669"/>
    <property type="project" value="InterPro"/>
</dbReference>
<reference evidence="3" key="1">
    <citation type="journal article" date="2020" name="Nat. Commun.">
        <title>Genome sequence of the cluster root forming white lupin.</title>
        <authorList>
            <person name="Hufnagel B."/>
            <person name="Marques A."/>
            <person name="Soriano A."/>
            <person name="Marques L."/>
            <person name="Divol F."/>
            <person name="Doumas P."/>
            <person name="Sallet E."/>
            <person name="Mancinotti D."/>
            <person name="Carrere S."/>
            <person name="Marande W."/>
            <person name="Arribat S."/>
            <person name="Keller J."/>
            <person name="Huneau C."/>
            <person name="Blein T."/>
            <person name="Aime D."/>
            <person name="Laguerre M."/>
            <person name="Taylor J."/>
            <person name="Schubert V."/>
            <person name="Nelson M."/>
            <person name="Geu-Flores F."/>
            <person name="Crespi M."/>
            <person name="Gallardo-Guerrero K."/>
            <person name="Delaux P.-M."/>
            <person name="Salse J."/>
            <person name="Berges H."/>
            <person name="Guyot R."/>
            <person name="Gouzy J."/>
            <person name="Peret B."/>
        </authorList>
    </citation>
    <scope>NUCLEOTIDE SEQUENCE [LARGE SCALE GENOMIC DNA]</scope>
    <source>
        <strain evidence="3">cv. Amiga</strain>
    </source>
</reference>
<proteinExistence type="predicted"/>
<dbReference type="InterPro" id="IPR002487">
    <property type="entry name" value="TF_Kbox"/>
</dbReference>
<dbReference type="Proteomes" id="UP000447434">
    <property type="component" value="Chromosome 8"/>
</dbReference>
<dbReference type="GO" id="GO:0003700">
    <property type="term" value="F:DNA-binding transcription factor activity"/>
    <property type="evidence" value="ECO:0007669"/>
    <property type="project" value="InterPro"/>
</dbReference>
<accession>A0A6A4Q353</accession>
<dbReference type="Pfam" id="PF01486">
    <property type="entry name" value="K-box"/>
    <property type="match status" value="1"/>
</dbReference>
<keyword evidence="3" id="KW-1185">Reference proteome</keyword>
<feature type="domain" description="K-box" evidence="1">
    <location>
        <begin position="4"/>
        <end position="49"/>
    </location>
</feature>
<organism evidence="2 3">
    <name type="scientific">Lupinus albus</name>
    <name type="common">White lupine</name>
    <name type="synonym">Lupinus termis</name>
    <dbReference type="NCBI Taxonomy" id="3870"/>
    <lineage>
        <taxon>Eukaryota</taxon>
        <taxon>Viridiplantae</taxon>
        <taxon>Streptophyta</taxon>
        <taxon>Embryophyta</taxon>
        <taxon>Tracheophyta</taxon>
        <taxon>Spermatophyta</taxon>
        <taxon>Magnoliopsida</taxon>
        <taxon>eudicotyledons</taxon>
        <taxon>Gunneridae</taxon>
        <taxon>Pentapetalae</taxon>
        <taxon>rosids</taxon>
        <taxon>fabids</taxon>
        <taxon>Fabales</taxon>
        <taxon>Fabaceae</taxon>
        <taxon>Papilionoideae</taxon>
        <taxon>50 kb inversion clade</taxon>
        <taxon>genistoids sensu lato</taxon>
        <taxon>core genistoids</taxon>
        <taxon>Genisteae</taxon>
        <taxon>Lupinus</taxon>
    </lineage>
</organism>
<evidence type="ECO:0000259" key="1">
    <source>
        <dbReference type="Pfam" id="PF01486"/>
    </source>
</evidence>
<dbReference type="OrthoDB" id="1898716at2759"/>
<gene>
    <name evidence="2" type="ORF">Lalb_Chr08g0233801</name>
</gene>
<protein>
    <submittedName>
        <fullName evidence="2">Putative transcription factor, K-box</fullName>
    </submittedName>
</protein>
<dbReference type="EMBL" id="WOCE01000008">
    <property type="protein sequence ID" value="KAE9608281.1"/>
    <property type="molecule type" value="Genomic_DNA"/>
</dbReference>
<dbReference type="AlphaFoldDB" id="A0A6A4Q353"/>